<dbReference type="PANTHER" id="PTHR47331:SF6">
    <property type="entry name" value="DOUBLECORTIN DOMAIN-CONTAINING PROTEIN"/>
    <property type="match status" value="1"/>
</dbReference>
<keyword evidence="4" id="KW-1185">Reference proteome</keyword>
<gene>
    <name evidence="3" type="ORF">N1851_018476</name>
</gene>
<feature type="coiled-coil region" evidence="1">
    <location>
        <begin position="59"/>
        <end position="88"/>
    </location>
</feature>
<organism evidence="3 4">
    <name type="scientific">Merluccius polli</name>
    <name type="common">Benguela hake</name>
    <name type="synonym">Merluccius cadenati</name>
    <dbReference type="NCBI Taxonomy" id="89951"/>
    <lineage>
        <taxon>Eukaryota</taxon>
        <taxon>Metazoa</taxon>
        <taxon>Chordata</taxon>
        <taxon>Craniata</taxon>
        <taxon>Vertebrata</taxon>
        <taxon>Euteleostomi</taxon>
        <taxon>Actinopterygii</taxon>
        <taxon>Neopterygii</taxon>
        <taxon>Teleostei</taxon>
        <taxon>Neoteleostei</taxon>
        <taxon>Acanthomorphata</taxon>
        <taxon>Zeiogadaria</taxon>
        <taxon>Gadariae</taxon>
        <taxon>Gadiformes</taxon>
        <taxon>Gadoidei</taxon>
        <taxon>Merlucciidae</taxon>
        <taxon>Merluccius</taxon>
    </lineage>
</organism>
<feature type="compositionally biased region" description="Polar residues" evidence="2">
    <location>
        <begin position="117"/>
        <end position="127"/>
    </location>
</feature>
<evidence type="ECO:0000256" key="2">
    <source>
        <dbReference type="SAM" id="MobiDB-lite"/>
    </source>
</evidence>
<name>A0AA47MNL9_MERPO</name>
<dbReference type="EMBL" id="JAOPHQ010003416">
    <property type="protein sequence ID" value="KAK0143404.1"/>
    <property type="molecule type" value="Genomic_DNA"/>
</dbReference>
<feature type="compositionally biased region" description="Polar residues" evidence="2">
    <location>
        <begin position="259"/>
        <end position="282"/>
    </location>
</feature>
<feature type="region of interest" description="Disordered" evidence="2">
    <location>
        <begin position="107"/>
        <end position="127"/>
    </location>
</feature>
<dbReference type="Proteomes" id="UP001174136">
    <property type="component" value="Unassembled WGS sequence"/>
</dbReference>
<feature type="region of interest" description="Disordered" evidence="2">
    <location>
        <begin position="1"/>
        <end position="51"/>
    </location>
</feature>
<evidence type="ECO:0000313" key="4">
    <source>
        <dbReference type="Proteomes" id="UP001174136"/>
    </source>
</evidence>
<dbReference type="AlphaFoldDB" id="A0AA47MNL9"/>
<feature type="compositionally biased region" description="Basic and acidic residues" evidence="2">
    <location>
        <begin position="189"/>
        <end position="198"/>
    </location>
</feature>
<reference evidence="3" key="1">
    <citation type="journal article" date="2023" name="Front. Mar. Sci.">
        <title>A new Merluccius polli reference genome to investigate the effects of global change in West African waters.</title>
        <authorList>
            <person name="Mateo J.L."/>
            <person name="Blanco-Fernandez C."/>
            <person name="Garcia-Vazquez E."/>
            <person name="Machado-Schiaffino G."/>
        </authorList>
    </citation>
    <scope>NUCLEOTIDE SEQUENCE</scope>
    <source>
        <strain evidence="3">C29</strain>
        <tissue evidence="3">Fin</tissue>
    </source>
</reference>
<protein>
    <submittedName>
        <fullName evidence="3">Uncharacterized protein</fullName>
    </submittedName>
</protein>
<proteinExistence type="predicted"/>
<feature type="region of interest" description="Disordered" evidence="2">
    <location>
        <begin position="259"/>
        <end position="288"/>
    </location>
</feature>
<dbReference type="PANTHER" id="PTHR47331">
    <property type="entry name" value="PHD-TYPE DOMAIN-CONTAINING PROTEIN"/>
    <property type="match status" value="1"/>
</dbReference>
<keyword evidence="1" id="KW-0175">Coiled coil</keyword>
<evidence type="ECO:0000256" key="1">
    <source>
        <dbReference type="SAM" id="Coils"/>
    </source>
</evidence>
<feature type="region of interest" description="Disordered" evidence="2">
    <location>
        <begin position="189"/>
        <end position="217"/>
    </location>
</feature>
<accession>A0AA47MNL9</accession>
<feature type="compositionally biased region" description="Basic and acidic residues" evidence="2">
    <location>
        <begin position="12"/>
        <end position="23"/>
    </location>
</feature>
<comment type="caution">
    <text evidence="3">The sequence shown here is derived from an EMBL/GenBank/DDBJ whole genome shotgun (WGS) entry which is preliminary data.</text>
</comment>
<sequence>MAEGGYEYTTVPEERLKEEDHKSIRSRPSKASSSSSSTQTAIKARAKAEAGRSKFAYVQREIELKVEKARLKLEKVRLDATLEALQTEKEMDAALIEAEILESGLIDSDHQSHRSRASNSLSHQTRLQRTEHYVQDQFSLKSNSHNPHASSYQELTLATGDTKQPVEPILYTPLPMKTEVLWQNDRGMEGRDRQRPLNDPHGNQGRMVNQSNPDTSTANDLARYLARSQLVTSGLTNFDDKPENFWAWKSTFYGAITGLISSSNGSAKSPQNRQEGSKQPASATPRPD</sequence>
<evidence type="ECO:0000313" key="3">
    <source>
        <dbReference type="EMBL" id="KAK0143404.1"/>
    </source>
</evidence>
<feature type="compositionally biased region" description="Low complexity" evidence="2">
    <location>
        <begin position="29"/>
        <end position="42"/>
    </location>
</feature>
<feature type="compositionally biased region" description="Polar residues" evidence="2">
    <location>
        <begin position="206"/>
        <end position="217"/>
    </location>
</feature>